<protein>
    <submittedName>
        <fullName evidence="1">Uncharacterized protein</fullName>
    </submittedName>
</protein>
<accession>A0A951PNK7</accession>
<evidence type="ECO:0000313" key="1">
    <source>
        <dbReference type="EMBL" id="MBW4546951.1"/>
    </source>
</evidence>
<dbReference type="Proteomes" id="UP000753908">
    <property type="component" value="Unassembled WGS sequence"/>
</dbReference>
<sequence>MRCDRTLFAVKGNSARLRFLRRNACDEILLRRSHPSLKVLDLPVNSPEDLVVHTVIAQPVVTAAD</sequence>
<dbReference type="AlphaFoldDB" id="A0A951PNK7"/>
<name>A0A951PNK7_9CYAN</name>
<comment type="caution">
    <text evidence="1">The sequence shown here is derived from an EMBL/GenBank/DDBJ whole genome shotgun (WGS) entry which is preliminary data.</text>
</comment>
<evidence type="ECO:0000313" key="2">
    <source>
        <dbReference type="Proteomes" id="UP000753908"/>
    </source>
</evidence>
<reference evidence="1" key="2">
    <citation type="journal article" date="2022" name="Microbiol. Resour. Announc.">
        <title>Metagenome Sequencing to Explore Phylogenomics of Terrestrial Cyanobacteria.</title>
        <authorList>
            <person name="Ward R.D."/>
            <person name="Stajich J.E."/>
            <person name="Johansen J.R."/>
            <person name="Huntemann M."/>
            <person name="Clum A."/>
            <person name="Foster B."/>
            <person name="Foster B."/>
            <person name="Roux S."/>
            <person name="Palaniappan K."/>
            <person name="Varghese N."/>
            <person name="Mukherjee S."/>
            <person name="Reddy T.B.K."/>
            <person name="Daum C."/>
            <person name="Copeland A."/>
            <person name="Chen I.A."/>
            <person name="Ivanova N.N."/>
            <person name="Kyrpides N.C."/>
            <person name="Shapiro N."/>
            <person name="Eloe-Fadrosh E.A."/>
            <person name="Pietrasiak N."/>
        </authorList>
    </citation>
    <scope>NUCLEOTIDE SEQUENCE</scope>
    <source>
        <strain evidence="1">CPER-KK1</strain>
    </source>
</reference>
<proteinExistence type="predicted"/>
<reference evidence="1" key="1">
    <citation type="submission" date="2021-05" db="EMBL/GenBank/DDBJ databases">
        <authorList>
            <person name="Pietrasiak N."/>
            <person name="Ward R."/>
            <person name="Stajich J.E."/>
            <person name="Kurbessoian T."/>
        </authorList>
    </citation>
    <scope>NUCLEOTIDE SEQUENCE</scope>
    <source>
        <strain evidence="1">CPER-KK1</strain>
    </source>
</reference>
<gene>
    <name evidence="1" type="ORF">KME25_21280</name>
</gene>
<organism evidence="1 2">
    <name type="scientific">Symplocastrum torsivum CPER-KK1</name>
    <dbReference type="NCBI Taxonomy" id="450513"/>
    <lineage>
        <taxon>Bacteria</taxon>
        <taxon>Bacillati</taxon>
        <taxon>Cyanobacteriota</taxon>
        <taxon>Cyanophyceae</taxon>
        <taxon>Oscillatoriophycideae</taxon>
        <taxon>Oscillatoriales</taxon>
        <taxon>Microcoleaceae</taxon>
        <taxon>Symplocastrum</taxon>
    </lineage>
</organism>
<dbReference type="EMBL" id="JAHHIF010000033">
    <property type="protein sequence ID" value="MBW4546951.1"/>
    <property type="molecule type" value="Genomic_DNA"/>
</dbReference>